<organism evidence="1 2">
    <name type="scientific">Marinomonas aquiplantarum</name>
    <dbReference type="NCBI Taxonomy" id="491951"/>
    <lineage>
        <taxon>Bacteria</taxon>
        <taxon>Pseudomonadati</taxon>
        <taxon>Pseudomonadota</taxon>
        <taxon>Gammaproteobacteria</taxon>
        <taxon>Oceanospirillales</taxon>
        <taxon>Oceanospirillaceae</taxon>
        <taxon>Marinomonas</taxon>
    </lineage>
</organism>
<name>A0A366D7J8_9GAMM</name>
<protein>
    <submittedName>
        <fullName evidence="1">Uncharacterized protein</fullName>
    </submittedName>
</protein>
<sequence length="65" mass="7254">MDRIDFEDQIATADDQLAFLTKAFSYGIEVSENESRGVSLFLTSVREALPKRQSADVLQMARGKS</sequence>
<proteinExistence type="predicted"/>
<gene>
    <name evidence="1" type="ORF">DFP76_101200</name>
</gene>
<dbReference type="AlphaFoldDB" id="A0A366D7J8"/>
<dbReference type="RefSeq" id="WP_113872827.1">
    <property type="nucleotide sequence ID" value="NZ_QNRF01000001.1"/>
</dbReference>
<dbReference type="Proteomes" id="UP000252086">
    <property type="component" value="Unassembled WGS sequence"/>
</dbReference>
<dbReference type="EMBL" id="QNRF01000001">
    <property type="protein sequence ID" value="RBO85925.1"/>
    <property type="molecule type" value="Genomic_DNA"/>
</dbReference>
<evidence type="ECO:0000313" key="2">
    <source>
        <dbReference type="Proteomes" id="UP000252086"/>
    </source>
</evidence>
<accession>A0A366D7J8</accession>
<keyword evidence="2" id="KW-1185">Reference proteome</keyword>
<comment type="caution">
    <text evidence="1">The sequence shown here is derived from an EMBL/GenBank/DDBJ whole genome shotgun (WGS) entry which is preliminary data.</text>
</comment>
<evidence type="ECO:0000313" key="1">
    <source>
        <dbReference type="EMBL" id="RBO85925.1"/>
    </source>
</evidence>
<reference evidence="1 2" key="1">
    <citation type="submission" date="2018-06" db="EMBL/GenBank/DDBJ databases">
        <title>Genomic Encyclopedia of Type Strains, Phase III (KMG-III): the genomes of soil and plant-associated and newly described type strains.</title>
        <authorList>
            <person name="Whitman W."/>
        </authorList>
    </citation>
    <scope>NUCLEOTIDE SEQUENCE [LARGE SCALE GENOMIC DNA]</scope>
    <source>
        <strain evidence="1 2">CECT 7732</strain>
    </source>
</reference>